<dbReference type="Pfam" id="PF03719">
    <property type="entry name" value="Ribosomal_S5_C"/>
    <property type="match status" value="1"/>
</dbReference>
<protein>
    <recommendedName>
        <fullName evidence="6">Small ribosomal subunit protein uS5m</fullName>
    </recommendedName>
    <alternativeName>
        <fullName evidence="7">28S ribosomal protein S5, mitochondrial</fullName>
    </alternativeName>
</protein>
<feature type="domain" description="S5 DRBM" evidence="10">
    <location>
        <begin position="151"/>
        <end position="215"/>
    </location>
</feature>
<dbReference type="AlphaFoldDB" id="A0AAV5QPB5"/>
<evidence type="ECO:0000256" key="4">
    <source>
        <dbReference type="ARBA" id="ARBA00023128"/>
    </source>
</evidence>
<dbReference type="InterPro" id="IPR005324">
    <property type="entry name" value="Ribosomal_uS5_C"/>
</dbReference>
<dbReference type="InterPro" id="IPR000851">
    <property type="entry name" value="Ribosomal_uS5"/>
</dbReference>
<proteinExistence type="inferred from homology"/>
<evidence type="ECO:0000256" key="1">
    <source>
        <dbReference type="ARBA" id="ARBA00004173"/>
    </source>
</evidence>
<gene>
    <name evidence="11" type="ORF">DASC09_040850</name>
</gene>
<dbReference type="FunFam" id="3.30.230.10:FF:000002">
    <property type="entry name" value="30S ribosomal protein S5"/>
    <property type="match status" value="1"/>
</dbReference>
<dbReference type="SUPFAM" id="SSF54211">
    <property type="entry name" value="Ribosomal protein S5 domain 2-like"/>
    <property type="match status" value="1"/>
</dbReference>
<keyword evidence="3 8" id="KW-0689">Ribosomal protein</keyword>
<comment type="similarity">
    <text evidence="2 9">Belongs to the universal ribosomal protein uS5 family.</text>
</comment>
<dbReference type="GO" id="GO:0005763">
    <property type="term" value="C:mitochondrial small ribosomal subunit"/>
    <property type="evidence" value="ECO:0007669"/>
    <property type="project" value="UniProtKB-ARBA"/>
</dbReference>
<dbReference type="Gene3D" id="3.30.230.10">
    <property type="match status" value="1"/>
</dbReference>
<evidence type="ECO:0000313" key="11">
    <source>
        <dbReference type="EMBL" id="GMM36760.1"/>
    </source>
</evidence>
<accession>A0AAV5QPB5</accession>
<evidence type="ECO:0000256" key="5">
    <source>
        <dbReference type="ARBA" id="ARBA00023274"/>
    </source>
</evidence>
<keyword evidence="12" id="KW-1185">Reference proteome</keyword>
<evidence type="ECO:0000256" key="7">
    <source>
        <dbReference type="ARBA" id="ARBA00041606"/>
    </source>
</evidence>
<evidence type="ECO:0000256" key="2">
    <source>
        <dbReference type="ARBA" id="ARBA00008945"/>
    </source>
</evidence>
<dbReference type="Gene3D" id="3.30.160.20">
    <property type="match status" value="1"/>
</dbReference>
<evidence type="ECO:0000256" key="6">
    <source>
        <dbReference type="ARBA" id="ARBA00039335"/>
    </source>
</evidence>
<sequence length="313" mass="34930">MIKTLFGSKVCSAISSRGAQNSVRTFSTAMTNSQKKNDALQDQHLSSLKQYYSDDLIDSIKLAESHIDSAHWQNRKPSTKFSPPYLDNFKEIDPYWDHSSQPQADFTKPLQPLEGKDIPKGAIVKDDTVKDEASLNLSKLTGLSEEYLRKLTHKVLVQKTVRNKTKKGNINSLYALVIVGDKNGMIGVGEGKDKVSGSGAVNKAIWNAKKNLRYIPRLEDRTILGDIDFRYHGVKLFLRSAPPGFGLRVNHFIFEICELAGIKDLSAKVYKARNGMNITKGTIEALSRGRSLQDVALARGKKIVDLRKAYYSP</sequence>
<dbReference type="Pfam" id="PF00333">
    <property type="entry name" value="Ribosomal_S5"/>
    <property type="match status" value="1"/>
</dbReference>
<evidence type="ECO:0000313" key="12">
    <source>
        <dbReference type="Proteomes" id="UP001360560"/>
    </source>
</evidence>
<dbReference type="GO" id="GO:0003735">
    <property type="term" value="F:structural constituent of ribosome"/>
    <property type="evidence" value="ECO:0007669"/>
    <property type="project" value="UniProtKB-UniRule"/>
</dbReference>
<evidence type="ECO:0000256" key="8">
    <source>
        <dbReference type="PROSITE-ProRule" id="PRU00268"/>
    </source>
</evidence>
<dbReference type="GeneID" id="90074735"/>
<keyword evidence="4" id="KW-0496">Mitochondrion</keyword>
<dbReference type="RefSeq" id="XP_064853756.1">
    <property type="nucleotide sequence ID" value="XM_064997684.1"/>
</dbReference>
<comment type="caution">
    <text evidence="11">The sequence shown here is derived from an EMBL/GenBank/DDBJ whole genome shotgun (WGS) entry which is preliminary data.</text>
</comment>
<dbReference type="InterPro" id="IPR020568">
    <property type="entry name" value="Ribosomal_Su5_D2-typ_SF"/>
</dbReference>
<comment type="subcellular location">
    <subcellularLocation>
        <location evidence="1">Mitochondrion</location>
    </subcellularLocation>
</comment>
<evidence type="ECO:0000256" key="9">
    <source>
        <dbReference type="RuleBase" id="RU003823"/>
    </source>
</evidence>
<dbReference type="GO" id="GO:0006412">
    <property type="term" value="P:translation"/>
    <property type="evidence" value="ECO:0007669"/>
    <property type="project" value="InterPro"/>
</dbReference>
<dbReference type="EMBL" id="BTFZ01000011">
    <property type="protein sequence ID" value="GMM36760.1"/>
    <property type="molecule type" value="Genomic_DNA"/>
</dbReference>
<dbReference type="FunFam" id="3.30.160.20:FF:000022">
    <property type="entry name" value="28S ribosomal protein S5, mitochondrial"/>
    <property type="match status" value="1"/>
</dbReference>
<keyword evidence="5 8" id="KW-0687">Ribonucleoprotein</keyword>
<evidence type="ECO:0000256" key="3">
    <source>
        <dbReference type="ARBA" id="ARBA00022980"/>
    </source>
</evidence>
<dbReference type="InterPro" id="IPR013810">
    <property type="entry name" value="Ribosomal_uS5_N"/>
</dbReference>
<dbReference type="GO" id="GO:0003723">
    <property type="term" value="F:RNA binding"/>
    <property type="evidence" value="ECO:0007669"/>
    <property type="project" value="InterPro"/>
</dbReference>
<dbReference type="Proteomes" id="UP001360560">
    <property type="component" value="Unassembled WGS sequence"/>
</dbReference>
<dbReference type="PROSITE" id="PS50881">
    <property type="entry name" value="S5_DSRBD"/>
    <property type="match status" value="1"/>
</dbReference>
<dbReference type="PANTHER" id="PTHR48277">
    <property type="entry name" value="MITOCHONDRIAL RIBOSOMAL PROTEIN S5"/>
    <property type="match status" value="1"/>
</dbReference>
<dbReference type="InterPro" id="IPR014721">
    <property type="entry name" value="Ribsml_uS5_D2-typ_fold_subgr"/>
</dbReference>
<name>A0AAV5QPB5_9ASCO</name>
<evidence type="ECO:0000259" key="10">
    <source>
        <dbReference type="PROSITE" id="PS50881"/>
    </source>
</evidence>
<dbReference type="GO" id="GO:0005743">
    <property type="term" value="C:mitochondrial inner membrane"/>
    <property type="evidence" value="ECO:0007669"/>
    <property type="project" value="UniProtKB-ARBA"/>
</dbReference>
<organism evidence="11 12">
    <name type="scientific">Saccharomycopsis crataegensis</name>
    <dbReference type="NCBI Taxonomy" id="43959"/>
    <lineage>
        <taxon>Eukaryota</taxon>
        <taxon>Fungi</taxon>
        <taxon>Dikarya</taxon>
        <taxon>Ascomycota</taxon>
        <taxon>Saccharomycotina</taxon>
        <taxon>Saccharomycetes</taxon>
        <taxon>Saccharomycopsidaceae</taxon>
        <taxon>Saccharomycopsis</taxon>
    </lineage>
</organism>
<dbReference type="SUPFAM" id="SSF54768">
    <property type="entry name" value="dsRNA-binding domain-like"/>
    <property type="match status" value="1"/>
</dbReference>
<dbReference type="PANTHER" id="PTHR48277:SF1">
    <property type="entry name" value="MITOCHONDRIAL RIBOSOMAL PROTEIN S5"/>
    <property type="match status" value="1"/>
</dbReference>
<reference evidence="11 12" key="1">
    <citation type="journal article" date="2023" name="Elife">
        <title>Identification of key yeast species and microbe-microbe interactions impacting larval growth of Drosophila in the wild.</title>
        <authorList>
            <person name="Mure A."/>
            <person name="Sugiura Y."/>
            <person name="Maeda R."/>
            <person name="Honda K."/>
            <person name="Sakurai N."/>
            <person name="Takahashi Y."/>
            <person name="Watada M."/>
            <person name="Katoh T."/>
            <person name="Gotoh A."/>
            <person name="Gotoh Y."/>
            <person name="Taniguchi I."/>
            <person name="Nakamura K."/>
            <person name="Hayashi T."/>
            <person name="Katayama T."/>
            <person name="Uemura T."/>
            <person name="Hattori Y."/>
        </authorList>
    </citation>
    <scope>NUCLEOTIDE SEQUENCE [LARGE SCALE GENOMIC DNA]</scope>
    <source>
        <strain evidence="11 12">SC-9</strain>
    </source>
</reference>